<dbReference type="Proteomes" id="UP000186465">
    <property type="component" value="Unassembled WGS sequence"/>
</dbReference>
<organism evidence="1 2">
    <name type="scientific">Boudabousia marimammalium</name>
    <dbReference type="NCBI Taxonomy" id="156892"/>
    <lineage>
        <taxon>Bacteria</taxon>
        <taxon>Bacillati</taxon>
        <taxon>Actinomycetota</taxon>
        <taxon>Actinomycetes</taxon>
        <taxon>Actinomycetales</taxon>
        <taxon>Actinomycetaceae</taxon>
        <taxon>Boudabousia</taxon>
    </lineage>
</organism>
<dbReference type="AlphaFoldDB" id="A0A1Q5PNW6"/>
<accession>A0A1Q5PNW6</accession>
<gene>
    <name evidence="1" type="ORF">BM477_04500</name>
</gene>
<sequence length="734" mass="81450">MSADKLQREISHEQAAVDRAYQVLDSTKALYRERQRQVASTGAWGSHQARTERDAISSHYGDEAARLEQVDDRLVFGRITKTNHDTHYIGRVGLVDEHDNRVLLDWRAPAALPFYQATAVEPLGVSMRRHISTKQRTVVGLEDELLDASAVGEINNLQGEGALLAALSDARDSYMSDIVATIQAEQDRVIRSDDSGIVVVQGGPGTGKTAVALHRAAYLLYSQHKRLARSGVLIVGPSPVFLRYIEKVLPSLGETGVVSLTPGQLVPGVIVGAEEEIPLARLKGDPRWAASLLKAVKQLQRIPKQPVELTVTHRRLTITPEMVREAQTKARRTSRHHNEGWSTFASEIMSALADQLLSDQEEYTPEQKSWALADIRSSDEARKAINLLWLPATEQQLLSRLFADSQRLAKAASWLTSSEVEQLTRPLGSAWTEADVALLDEAAELLGEHPMVTRQNERRKAGREQTLEQAEAVIQSGIDQSGIVTAEVLAQHYDHEERASLNSLAVADRTWTYGHVVVDEAQELSPMMWRALLRRCPARSFTVVGDLDQQRVDHQQRTWAEVLGPAAQFLSSEVVLTTSYRTPATITEAAERVMTEYGRSVLYPVSAVRDVPDCLHFYEVTPRSELAKKTAQVLDECRERLNAEVGSDAGRIAVIVPRPEDIKMVIESWGKTDSRVIITTAKETKGLEFDSVVLVDPTSIATASTGDLYVSMTRPTRELFIIEIDRELKGLRAL</sequence>
<dbReference type="SUPFAM" id="SSF52540">
    <property type="entry name" value="P-loop containing nucleoside triphosphate hydrolases"/>
    <property type="match status" value="1"/>
</dbReference>
<dbReference type="GO" id="GO:0005829">
    <property type="term" value="C:cytosol"/>
    <property type="evidence" value="ECO:0007669"/>
    <property type="project" value="TreeGrafter"/>
</dbReference>
<dbReference type="GO" id="GO:0005524">
    <property type="term" value="F:ATP binding"/>
    <property type="evidence" value="ECO:0007669"/>
    <property type="project" value="InterPro"/>
</dbReference>
<dbReference type="PANTHER" id="PTHR11070:SF45">
    <property type="entry name" value="DNA 3'-5' HELICASE"/>
    <property type="match status" value="1"/>
</dbReference>
<comment type="caution">
    <text evidence="1">The sequence shown here is derived from an EMBL/GenBank/DDBJ whole genome shotgun (WGS) entry which is preliminary data.</text>
</comment>
<dbReference type="InterPro" id="IPR000212">
    <property type="entry name" value="DNA_helicase_UvrD/REP"/>
</dbReference>
<dbReference type="InterPro" id="IPR027417">
    <property type="entry name" value="P-loop_NTPase"/>
</dbReference>
<keyword evidence="2" id="KW-1185">Reference proteome</keyword>
<dbReference type="EMBL" id="MPDM01000004">
    <property type="protein sequence ID" value="OKL49253.1"/>
    <property type="molecule type" value="Genomic_DNA"/>
</dbReference>
<dbReference type="STRING" id="156892.BM477_04500"/>
<dbReference type="Gene3D" id="3.40.50.300">
    <property type="entry name" value="P-loop containing nucleotide triphosphate hydrolases"/>
    <property type="match status" value="3"/>
</dbReference>
<name>A0A1Q5PNW6_9ACTO</name>
<dbReference type="GO" id="GO:0043138">
    <property type="term" value="F:3'-5' DNA helicase activity"/>
    <property type="evidence" value="ECO:0007669"/>
    <property type="project" value="TreeGrafter"/>
</dbReference>
<evidence type="ECO:0000313" key="2">
    <source>
        <dbReference type="Proteomes" id="UP000186465"/>
    </source>
</evidence>
<dbReference type="RefSeq" id="WP_075361492.1">
    <property type="nucleotide sequence ID" value="NZ_MPDM01000004.1"/>
</dbReference>
<evidence type="ECO:0000313" key="1">
    <source>
        <dbReference type="EMBL" id="OKL49253.1"/>
    </source>
</evidence>
<protein>
    <submittedName>
        <fullName evidence="1">Uncharacterized protein</fullName>
    </submittedName>
</protein>
<dbReference type="GO" id="GO:0000725">
    <property type="term" value="P:recombinational repair"/>
    <property type="evidence" value="ECO:0007669"/>
    <property type="project" value="TreeGrafter"/>
</dbReference>
<dbReference type="PANTHER" id="PTHR11070">
    <property type="entry name" value="UVRD / RECB / PCRA DNA HELICASE FAMILY MEMBER"/>
    <property type="match status" value="1"/>
</dbReference>
<proteinExistence type="predicted"/>
<dbReference type="OrthoDB" id="9787585at2"/>
<dbReference type="GO" id="GO:0003677">
    <property type="term" value="F:DNA binding"/>
    <property type="evidence" value="ECO:0007669"/>
    <property type="project" value="InterPro"/>
</dbReference>
<reference evidence="2" key="1">
    <citation type="submission" date="2016-11" db="EMBL/GenBank/DDBJ databases">
        <title>Actinomyces gypaetusis sp. nov. isolated from Gypaetus barbatus in Qinghai Tibet Plateau China.</title>
        <authorList>
            <person name="Meng X."/>
        </authorList>
    </citation>
    <scope>NUCLEOTIDE SEQUENCE [LARGE SCALE GENOMIC DNA]</scope>
    <source>
        <strain evidence="2">DSM 15383</strain>
    </source>
</reference>